<dbReference type="NCBIfam" id="TIGR00023">
    <property type="entry name" value="glycerol-3-phosphate 1-O-acyltransferase PlsY"/>
    <property type="match status" value="1"/>
</dbReference>
<dbReference type="RefSeq" id="WP_013177076.1">
    <property type="nucleotide sequence ID" value="NC_014221.1"/>
</dbReference>
<dbReference type="HOGENOM" id="CLU_081254_0_0_0"/>
<keyword evidence="2 10" id="KW-0444">Lipid biosynthesis</keyword>
<dbReference type="PANTHER" id="PTHR30309">
    <property type="entry name" value="INNER MEMBRANE PROTEIN YGIH"/>
    <property type="match status" value="1"/>
</dbReference>
<keyword evidence="9 10" id="KW-1208">Phospholipid metabolism</keyword>
<dbReference type="InterPro" id="IPR003811">
    <property type="entry name" value="G3P_acylTferase_PlsY"/>
</dbReference>
<evidence type="ECO:0000256" key="4">
    <source>
        <dbReference type="ARBA" id="ARBA00022692"/>
    </source>
</evidence>
<gene>
    <name evidence="10" type="primary">plsY</name>
    <name evidence="11" type="ordered locus">Trad_0560</name>
</gene>
<dbReference type="AlphaFoldDB" id="D7CSS9"/>
<comment type="similarity">
    <text evidence="10">Belongs to the PlsY family.</text>
</comment>
<evidence type="ECO:0000256" key="6">
    <source>
        <dbReference type="ARBA" id="ARBA00023098"/>
    </source>
</evidence>
<evidence type="ECO:0000313" key="11">
    <source>
        <dbReference type="EMBL" id="ADI13696.1"/>
    </source>
</evidence>
<accession>D7CSS9</accession>
<dbReference type="GO" id="GO:0043772">
    <property type="term" value="F:acyl-phosphate glycerol-3-phosphate acyltransferase activity"/>
    <property type="evidence" value="ECO:0007669"/>
    <property type="project" value="UniProtKB-UniRule"/>
</dbReference>
<dbReference type="KEGG" id="tra:Trad_0560"/>
<evidence type="ECO:0000313" key="12">
    <source>
        <dbReference type="Proteomes" id="UP000000379"/>
    </source>
</evidence>
<dbReference type="Proteomes" id="UP000000379">
    <property type="component" value="Chromosome"/>
</dbReference>
<comment type="subcellular location">
    <subcellularLocation>
        <location evidence="10">Cell membrane</location>
        <topology evidence="10">Multi-pass membrane protein</topology>
    </subcellularLocation>
</comment>
<dbReference type="eggNOG" id="COG0344">
    <property type="taxonomic scope" value="Bacteria"/>
</dbReference>
<sequence>MIPVTLLCVTVGYLIGSFPTGYFVARAHGVDIQKVGSGNIGATNVLRAVGLWPAILVVLADPLKALLAVLIASALGLGAWGLVLTGVATVLGNNFNVFLGFRGGKGVATSIGVGLALVPLTTLAALAVGLFTIALGRFVSLGSLVAMFSAIFFLIMGPFSAPQLFLVVTLAGLVIFKHRENIRRLAEGTERRLGVKTEHASGSQKEVSGA</sequence>
<comment type="subunit">
    <text evidence="10">Probably interacts with PlsX.</text>
</comment>
<comment type="function">
    <text evidence="10">Catalyzes the transfer of an acyl group from acyl-phosphate (acyl-PO(4)) to glycerol-3-phosphate (G3P) to form lysophosphatidic acid (LPA). This enzyme utilizes acyl-phosphate as fatty acyl donor, but not acyl-CoA or acyl-ACP.</text>
</comment>
<evidence type="ECO:0000256" key="5">
    <source>
        <dbReference type="ARBA" id="ARBA00022989"/>
    </source>
</evidence>
<feature type="transmembrane region" description="Helical" evidence="10">
    <location>
        <begin position="111"/>
        <end position="131"/>
    </location>
</feature>
<dbReference type="STRING" id="649638.Trad_0560"/>
<evidence type="ECO:0000256" key="8">
    <source>
        <dbReference type="ARBA" id="ARBA00023209"/>
    </source>
</evidence>
<protein>
    <recommendedName>
        <fullName evidence="10">Glycerol-3-phosphate acyltransferase</fullName>
    </recommendedName>
    <alternativeName>
        <fullName evidence="10">Acyl-PO4 G3P acyltransferase</fullName>
    </alternativeName>
    <alternativeName>
        <fullName evidence="10">Acyl-phosphate--glycerol-3-phosphate acyltransferase</fullName>
    </alternativeName>
    <alternativeName>
        <fullName evidence="10">G3P acyltransferase</fullName>
        <shortName evidence="10">GPAT</shortName>
        <ecNumber evidence="10">2.3.1.275</ecNumber>
    </alternativeName>
    <alternativeName>
        <fullName evidence="10">Lysophosphatidic acid synthase</fullName>
        <shortName evidence="10">LPA synthase</shortName>
    </alternativeName>
</protein>
<reference evidence="11 12" key="2">
    <citation type="journal article" date="2011" name="Stand. Genomic Sci.">
        <title>Complete genome sequence of Truepera radiovictrix type strain (RQ-24).</title>
        <authorList>
            <person name="Ivanova N."/>
            <person name="Rohde C."/>
            <person name="Munk C."/>
            <person name="Nolan M."/>
            <person name="Lucas S."/>
            <person name="Del Rio T.G."/>
            <person name="Tice H."/>
            <person name="Deshpande S."/>
            <person name="Cheng J.F."/>
            <person name="Tapia R."/>
            <person name="Han C."/>
            <person name="Goodwin L."/>
            <person name="Pitluck S."/>
            <person name="Liolios K."/>
            <person name="Mavromatis K."/>
            <person name="Mikhailova N."/>
            <person name="Pati A."/>
            <person name="Chen A."/>
            <person name="Palaniappan K."/>
            <person name="Land M."/>
            <person name="Hauser L."/>
            <person name="Chang Y.J."/>
            <person name="Jeffries C.D."/>
            <person name="Brambilla E."/>
            <person name="Rohde M."/>
            <person name="Goker M."/>
            <person name="Tindall B.J."/>
            <person name="Woyke T."/>
            <person name="Bristow J."/>
            <person name="Eisen J.A."/>
            <person name="Markowitz V."/>
            <person name="Hugenholtz P."/>
            <person name="Kyrpides N.C."/>
            <person name="Klenk H.P."/>
            <person name="Lapidus A."/>
        </authorList>
    </citation>
    <scope>NUCLEOTIDE SEQUENCE [LARGE SCALE GENOMIC DNA]</scope>
    <source>
        <strain evidence="12">DSM 17093 / CIP 108686 / LMG 22925 / RQ-24</strain>
    </source>
</reference>
<keyword evidence="6 10" id="KW-0443">Lipid metabolism</keyword>
<organism evidence="11 12">
    <name type="scientific">Truepera radiovictrix (strain DSM 17093 / CIP 108686 / LMG 22925 / RQ-24)</name>
    <dbReference type="NCBI Taxonomy" id="649638"/>
    <lineage>
        <taxon>Bacteria</taxon>
        <taxon>Thermotogati</taxon>
        <taxon>Deinococcota</taxon>
        <taxon>Deinococci</taxon>
        <taxon>Trueperales</taxon>
        <taxon>Trueperaceae</taxon>
        <taxon>Truepera</taxon>
    </lineage>
</organism>
<feature type="transmembrane region" description="Helical" evidence="10">
    <location>
        <begin position="39"/>
        <end position="59"/>
    </location>
</feature>
<proteinExistence type="inferred from homology"/>
<feature type="transmembrane region" description="Helical" evidence="10">
    <location>
        <begin position="66"/>
        <end position="91"/>
    </location>
</feature>
<keyword evidence="12" id="KW-1185">Reference proteome</keyword>
<dbReference type="EMBL" id="CP002049">
    <property type="protein sequence ID" value="ADI13696.1"/>
    <property type="molecule type" value="Genomic_DNA"/>
</dbReference>
<dbReference type="SMART" id="SM01207">
    <property type="entry name" value="G3P_acyltransf"/>
    <property type="match status" value="1"/>
</dbReference>
<evidence type="ECO:0000256" key="2">
    <source>
        <dbReference type="ARBA" id="ARBA00022516"/>
    </source>
</evidence>
<feature type="transmembrane region" description="Helical" evidence="10">
    <location>
        <begin position="138"/>
        <end position="155"/>
    </location>
</feature>
<keyword evidence="5 10" id="KW-1133">Transmembrane helix</keyword>
<dbReference type="UniPathway" id="UPA00085"/>
<evidence type="ECO:0000256" key="10">
    <source>
        <dbReference type="HAMAP-Rule" id="MF_01043"/>
    </source>
</evidence>
<keyword evidence="8 10" id="KW-0594">Phospholipid biosynthesis</keyword>
<evidence type="ECO:0000256" key="7">
    <source>
        <dbReference type="ARBA" id="ARBA00023136"/>
    </source>
</evidence>
<evidence type="ECO:0000256" key="9">
    <source>
        <dbReference type="ARBA" id="ARBA00023264"/>
    </source>
</evidence>
<evidence type="ECO:0000256" key="1">
    <source>
        <dbReference type="ARBA" id="ARBA00022475"/>
    </source>
</evidence>
<feature type="transmembrane region" description="Helical" evidence="10">
    <location>
        <begin position="161"/>
        <end position="176"/>
    </location>
</feature>
<comment type="pathway">
    <text evidence="10">Lipid metabolism; phospholipid metabolism.</text>
</comment>
<dbReference type="GO" id="GO:0008654">
    <property type="term" value="P:phospholipid biosynthetic process"/>
    <property type="evidence" value="ECO:0007669"/>
    <property type="project" value="UniProtKB-UniRule"/>
</dbReference>
<comment type="catalytic activity">
    <reaction evidence="10">
        <text>an acyl phosphate + sn-glycerol 3-phosphate = a 1-acyl-sn-glycero-3-phosphate + phosphate</text>
        <dbReference type="Rhea" id="RHEA:34075"/>
        <dbReference type="ChEBI" id="CHEBI:43474"/>
        <dbReference type="ChEBI" id="CHEBI:57597"/>
        <dbReference type="ChEBI" id="CHEBI:57970"/>
        <dbReference type="ChEBI" id="CHEBI:59918"/>
        <dbReference type="EC" id="2.3.1.275"/>
    </reaction>
</comment>
<evidence type="ECO:0000256" key="3">
    <source>
        <dbReference type="ARBA" id="ARBA00022679"/>
    </source>
</evidence>
<reference evidence="12" key="1">
    <citation type="submission" date="2010-05" db="EMBL/GenBank/DDBJ databases">
        <title>The complete genome of Truepera radiovictris DSM 17093.</title>
        <authorList>
            <consortium name="US DOE Joint Genome Institute (JGI-PGF)"/>
            <person name="Lucas S."/>
            <person name="Copeland A."/>
            <person name="Lapidus A."/>
            <person name="Glavina del Rio T."/>
            <person name="Dalin E."/>
            <person name="Tice H."/>
            <person name="Bruce D."/>
            <person name="Goodwin L."/>
            <person name="Pitluck S."/>
            <person name="Kyrpides N."/>
            <person name="Mavromatis K."/>
            <person name="Ovchinnikova G."/>
            <person name="Munk A.C."/>
            <person name="Detter J.C."/>
            <person name="Han C."/>
            <person name="Tapia R."/>
            <person name="Land M."/>
            <person name="Hauser L."/>
            <person name="Markowitz V."/>
            <person name="Cheng J.-F."/>
            <person name="Hugenholtz P."/>
            <person name="Woyke T."/>
            <person name="Wu D."/>
            <person name="Tindall B."/>
            <person name="Pomrenke H.G."/>
            <person name="Brambilla E."/>
            <person name="Klenk H.-P."/>
            <person name="Eisen J.A."/>
        </authorList>
    </citation>
    <scope>NUCLEOTIDE SEQUENCE [LARGE SCALE GENOMIC DNA]</scope>
    <source>
        <strain evidence="12">DSM 17093 / CIP 108686 / LMG 22925 / RQ-24</strain>
    </source>
</reference>
<dbReference type="OrthoDB" id="9777124at2"/>
<keyword evidence="4 10" id="KW-0812">Transmembrane</keyword>
<dbReference type="PANTHER" id="PTHR30309:SF0">
    <property type="entry name" value="GLYCEROL-3-PHOSPHATE ACYLTRANSFERASE-RELATED"/>
    <property type="match status" value="1"/>
</dbReference>
<keyword evidence="3 10" id="KW-0808">Transferase</keyword>
<name>D7CSS9_TRURR</name>
<dbReference type="Pfam" id="PF02660">
    <property type="entry name" value="G3P_acyltransf"/>
    <property type="match status" value="1"/>
</dbReference>
<keyword evidence="1 10" id="KW-1003">Cell membrane</keyword>
<dbReference type="EC" id="2.3.1.275" evidence="10"/>
<keyword evidence="7 10" id="KW-0472">Membrane</keyword>
<dbReference type="HAMAP" id="MF_01043">
    <property type="entry name" value="PlsY"/>
    <property type="match status" value="1"/>
</dbReference>
<dbReference type="GO" id="GO:0005886">
    <property type="term" value="C:plasma membrane"/>
    <property type="evidence" value="ECO:0007669"/>
    <property type="project" value="UniProtKB-SubCell"/>
</dbReference>